<dbReference type="AlphaFoldDB" id="A0A2W4ZPN7"/>
<gene>
    <name evidence="1" type="ORF">DI626_10440</name>
</gene>
<reference evidence="1 2" key="1">
    <citation type="submission" date="2017-08" db="EMBL/GenBank/DDBJ databases">
        <title>Infants hospitalized years apart are colonized by the same room-sourced microbial strains.</title>
        <authorList>
            <person name="Brooks B."/>
            <person name="Olm M.R."/>
            <person name="Firek B.A."/>
            <person name="Baker R."/>
            <person name="Thomas B.C."/>
            <person name="Morowitz M.J."/>
            <person name="Banfield J.F."/>
        </authorList>
    </citation>
    <scope>NUCLEOTIDE SEQUENCE [LARGE SCALE GENOMIC DNA]</scope>
    <source>
        <strain evidence="1">S2_018_000_R2_104</strain>
    </source>
</reference>
<evidence type="ECO:0000313" key="1">
    <source>
        <dbReference type="EMBL" id="PZO82059.1"/>
    </source>
</evidence>
<dbReference type="Proteomes" id="UP000249557">
    <property type="component" value="Unassembled WGS sequence"/>
</dbReference>
<proteinExistence type="predicted"/>
<organism evidence="1 2">
    <name type="scientific">Micavibrio aeruginosavorus</name>
    <dbReference type="NCBI Taxonomy" id="349221"/>
    <lineage>
        <taxon>Bacteria</taxon>
        <taxon>Pseudomonadati</taxon>
        <taxon>Bdellovibrionota</taxon>
        <taxon>Bdellovibrionia</taxon>
        <taxon>Bdellovibrionales</taxon>
        <taxon>Pseudobdellovibrionaceae</taxon>
        <taxon>Micavibrio</taxon>
    </lineage>
</organism>
<name>A0A2W4ZPN7_9BACT</name>
<accession>A0A2W4ZPN7</accession>
<protein>
    <recommendedName>
        <fullName evidence="3">Pilus assembly protein</fullName>
    </recommendedName>
</protein>
<dbReference type="EMBL" id="QFNK01000281">
    <property type="protein sequence ID" value="PZO82059.1"/>
    <property type="molecule type" value="Genomic_DNA"/>
</dbReference>
<evidence type="ECO:0008006" key="3">
    <source>
        <dbReference type="Google" id="ProtNLM"/>
    </source>
</evidence>
<comment type="caution">
    <text evidence="1">The sequence shown here is derived from an EMBL/GenBank/DDBJ whole genome shotgun (WGS) entry which is preliminary data.</text>
</comment>
<evidence type="ECO:0000313" key="2">
    <source>
        <dbReference type="Proteomes" id="UP000249557"/>
    </source>
</evidence>
<sequence>MNRPNMMYNPKNHACFSLLRRWFSDERATAFTEGVLMLPVLSSLLMGCFDVGQAIAVNQKTIGASQMIGDLIARDRSVTMSSLQDIIRAGELTIEPYSSQPFGYDIASVEFDEDGDPDVLWRVIHNTTANNTAIQSTEGLGASSDGVIVVTATYKYRPYFYNFLKEEIEMKEVAFLHGRRSATVACGDCPS</sequence>